<organism evidence="2 3">
    <name type="scientific">Vulcanisaeta souniana JCM 11219</name>
    <dbReference type="NCBI Taxonomy" id="1293586"/>
    <lineage>
        <taxon>Archaea</taxon>
        <taxon>Thermoproteota</taxon>
        <taxon>Thermoprotei</taxon>
        <taxon>Thermoproteales</taxon>
        <taxon>Thermoproteaceae</taxon>
        <taxon>Vulcanisaeta</taxon>
    </lineage>
</organism>
<evidence type="ECO:0000313" key="4">
    <source>
        <dbReference type="Proteomes" id="UP001060771"/>
    </source>
</evidence>
<protein>
    <submittedName>
        <fullName evidence="2">Uncharacterized protein</fullName>
    </submittedName>
</protein>
<gene>
    <name evidence="2" type="ORF">GCM10007112_23890</name>
    <name evidence="1" type="ORF">Vsou_13320</name>
</gene>
<dbReference type="EMBL" id="BMNM01000014">
    <property type="protein sequence ID" value="GGI86106.1"/>
    <property type="molecule type" value="Genomic_DNA"/>
</dbReference>
<evidence type="ECO:0000313" key="2">
    <source>
        <dbReference type="EMBL" id="GGI86106.1"/>
    </source>
</evidence>
<reference evidence="1" key="4">
    <citation type="journal article" date="2023" name="Microbiol. Resour. Announc.">
        <title>Complete Genome Sequence of Vulcanisaeta souniana Strain IC-059, a Hyperthermophilic Archaeon Isolated from Hot Spring Water in Japan.</title>
        <authorList>
            <person name="Kato S."/>
            <person name="Itoh T."/>
            <person name="Wu L."/>
            <person name="Ma J."/>
            <person name="Ohkuma M."/>
        </authorList>
    </citation>
    <scope>NUCLEOTIDE SEQUENCE</scope>
    <source>
        <strain evidence="1">JCM 11219</strain>
    </source>
</reference>
<sequence>MRLESLGRIMGVITMALVIATLLIANHAMAFFATTVRSLYGGYSITAYAGTNGVTIVKHNAVTGDTVYNVDPTSNGYKATYYAINNHITTTPRQVTTPVNTQVVTKTVTITNTITNTITKYYYPIITYTVQYLMTWMTPSGMCENGLCGLNPSLLMPTMPREGHGNGNNGNKWGHFIYIPAVTAVFNYTGFGLQVGVKLVPQITGWTSSSSTSTSTSSFTTTSQSVQTITRDITSTIPSQPPTAYFSYGGGGSNNPPTPSTAIVKYPVYSTNLDLPTVLVKTGGFGTALVLDVAGDSLYYGGLATYGLGRGMVGTGSDLMSTAQSTYNAGVQDWNNAVHNAQNTNNYFLKAWDYITGGVEYLTHAIASGVEYGIGYTTSGIGHGLETAGVELAKTGYNTAVYAKQVGDASQNYGTSGSYQTTKVLPGQTYIISNAPYSTGYNGLGPYEVSNVYPTPTPVNLGW</sequence>
<name>A0A830EKL5_9CREN</name>
<evidence type="ECO:0000313" key="3">
    <source>
        <dbReference type="Proteomes" id="UP000657075"/>
    </source>
</evidence>
<dbReference type="GeneID" id="76206883"/>
<accession>A0A830EKL5</accession>
<proteinExistence type="predicted"/>
<reference evidence="4" key="3">
    <citation type="submission" date="2022-09" db="EMBL/GenBank/DDBJ databases">
        <title>Complete genome sequence of Vulcanisaeta souniana.</title>
        <authorList>
            <person name="Kato S."/>
            <person name="Itoh T."/>
            <person name="Ohkuma M."/>
        </authorList>
    </citation>
    <scope>NUCLEOTIDE SEQUENCE [LARGE SCALE GENOMIC DNA]</scope>
    <source>
        <strain evidence="4">JCM 11219</strain>
    </source>
</reference>
<dbReference type="Proteomes" id="UP001060771">
    <property type="component" value="Chromosome"/>
</dbReference>
<reference evidence="2" key="2">
    <citation type="submission" date="2020-09" db="EMBL/GenBank/DDBJ databases">
        <authorList>
            <person name="Sun Q."/>
            <person name="Ohkuma M."/>
        </authorList>
    </citation>
    <scope>NUCLEOTIDE SEQUENCE</scope>
    <source>
        <strain evidence="2">JCM 11219</strain>
    </source>
</reference>
<dbReference type="AlphaFoldDB" id="A0A830EKL5"/>
<reference evidence="2" key="1">
    <citation type="journal article" date="2014" name="Int. J. Syst. Evol. Microbiol.">
        <title>Complete genome sequence of Corynebacterium casei LMG S-19264T (=DSM 44701T), isolated from a smear-ripened cheese.</title>
        <authorList>
            <consortium name="US DOE Joint Genome Institute (JGI-PGF)"/>
            <person name="Walter F."/>
            <person name="Albersmeier A."/>
            <person name="Kalinowski J."/>
            <person name="Ruckert C."/>
        </authorList>
    </citation>
    <scope>NUCLEOTIDE SEQUENCE</scope>
    <source>
        <strain evidence="2">JCM 11219</strain>
    </source>
</reference>
<keyword evidence="4" id="KW-1185">Reference proteome</keyword>
<dbReference type="EMBL" id="AP026830">
    <property type="protein sequence ID" value="BDR92239.1"/>
    <property type="molecule type" value="Genomic_DNA"/>
</dbReference>
<evidence type="ECO:0000313" key="1">
    <source>
        <dbReference type="EMBL" id="BDR92239.1"/>
    </source>
</evidence>
<dbReference type="RefSeq" id="WP_188604128.1">
    <property type="nucleotide sequence ID" value="NZ_AP026830.1"/>
</dbReference>
<dbReference type="Proteomes" id="UP000657075">
    <property type="component" value="Unassembled WGS sequence"/>
</dbReference>